<gene>
    <name evidence="1" type="ORF">SAMN05192568_1003114</name>
</gene>
<evidence type="ECO:0000313" key="1">
    <source>
        <dbReference type="EMBL" id="SFL31365.1"/>
    </source>
</evidence>
<proteinExistence type="predicted"/>
<dbReference type="Proteomes" id="UP000199048">
    <property type="component" value="Unassembled WGS sequence"/>
</dbReference>
<dbReference type="RefSeq" id="WP_092037549.1">
    <property type="nucleotide sequence ID" value="NZ_FOTK01000003.1"/>
</dbReference>
<accession>A0A1I4GN22</accession>
<dbReference type="InterPro" id="IPR006944">
    <property type="entry name" value="Phage/GTA_portal"/>
</dbReference>
<dbReference type="STRING" id="582667.SAMN05192568_1003114"/>
<dbReference type="EMBL" id="FOTK01000003">
    <property type="protein sequence ID" value="SFL31365.1"/>
    <property type="molecule type" value="Genomic_DNA"/>
</dbReference>
<name>A0A1I4GN22_9HYPH</name>
<sequence>MATLLDRLARVARHAARPAGPDLVTKAAPAFALYTDGRASWTSRDPAALARAGYQGNPIVHRAVRLVAEGAASLPLVATGAGAARAGDLLALLARPNPRESGARLLETLYADLLLSGTAYLEVVSLDGRVAALQALRPARMRMVPGPDGWPVAYVYTVAGTSRRFDLPPPGAPEVAPILALTLFHPDDDYAGLAPIEAAATALDIHNAASAWNKALLDNAARPSGALVFAGAALTEPQFDRLKAELEANYQGAANAGRPLLLEGGLDWKPLALSPKDMDFVEAKNAAAREIALAFGVPPLLLGLPGDNTHANYAEANRALYRQTLIPLAARTAQALAGWLEPAFGPLDLEPDLDRIEALSGERESLWRRVEAAGFLSAAEKREAVGYPPVPGSGA</sequence>
<dbReference type="NCBIfam" id="TIGR01537">
    <property type="entry name" value="portal_HK97"/>
    <property type="match status" value="1"/>
</dbReference>
<protein>
    <submittedName>
        <fullName evidence="1">Phage portal protein, HK97 family</fullName>
    </submittedName>
</protein>
<dbReference type="AlphaFoldDB" id="A0A1I4GN22"/>
<dbReference type="InterPro" id="IPR006427">
    <property type="entry name" value="Portal_HK97"/>
</dbReference>
<dbReference type="Pfam" id="PF04860">
    <property type="entry name" value="Phage_portal"/>
    <property type="match status" value="1"/>
</dbReference>
<organism evidence="1 2">
    <name type="scientific">Methylobacterium pseudosasicola</name>
    <dbReference type="NCBI Taxonomy" id="582667"/>
    <lineage>
        <taxon>Bacteria</taxon>
        <taxon>Pseudomonadati</taxon>
        <taxon>Pseudomonadota</taxon>
        <taxon>Alphaproteobacteria</taxon>
        <taxon>Hyphomicrobiales</taxon>
        <taxon>Methylobacteriaceae</taxon>
        <taxon>Methylobacterium</taxon>
    </lineage>
</organism>
<reference evidence="2" key="1">
    <citation type="submission" date="2016-10" db="EMBL/GenBank/DDBJ databases">
        <authorList>
            <person name="Varghese N."/>
            <person name="Submissions S."/>
        </authorList>
    </citation>
    <scope>NUCLEOTIDE SEQUENCE [LARGE SCALE GENOMIC DNA]</scope>
    <source>
        <strain evidence="2">BL36</strain>
    </source>
</reference>
<evidence type="ECO:0000313" key="2">
    <source>
        <dbReference type="Proteomes" id="UP000199048"/>
    </source>
</evidence>
<dbReference type="OrthoDB" id="9134461at2"/>
<keyword evidence="2" id="KW-1185">Reference proteome</keyword>